<dbReference type="GO" id="GO:0046872">
    <property type="term" value="F:metal ion binding"/>
    <property type="evidence" value="ECO:0007669"/>
    <property type="project" value="UniProtKB-KW"/>
</dbReference>
<dbReference type="GO" id="GO:0016846">
    <property type="term" value="F:carbon-sulfur lyase activity"/>
    <property type="evidence" value="ECO:0007669"/>
    <property type="project" value="InterPro"/>
</dbReference>
<sequence>MPVTLEGSCHCGTVKYTVDSSTAVPYQLCVCSICRKVGGVGGSINLGGDAKTLKILQGKEAISVYNAVMDRKTGKTTSSERNFCSKCSSMLWLFDKSWPELLHPFASSIDAPALDAPDSLTVVRNVDKPAYVRLPEGKKDVNEEYGDLSIDEWHKKHGKYVE</sequence>
<name>A0A5C3QVJ4_9AGAR</name>
<dbReference type="InterPro" id="IPR011057">
    <property type="entry name" value="Mss4-like_sf"/>
</dbReference>
<evidence type="ECO:0000256" key="4">
    <source>
        <dbReference type="ARBA" id="ARBA00023239"/>
    </source>
</evidence>
<dbReference type="PANTHER" id="PTHR33337:SF44">
    <property type="entry name" value="DUF636 DOMAIN PROTEIN (AFU_ORTHOLOGUE AFUA_1G09754)"/>
    <property type="match status" value="1"/>
</dbReference>
<comment type="similarity">
    <text evidence="1">Belongs to the Gfa family.</text>
</comment>
<protein>
    <submittedName>
        <fullName evidence="6">Mss4-like protein</fullName>
    </submittedName>
</protein>
<keyword evidence="3" id="KW-0862">Zinc</keyword>
<dbReference type="OrthoDB" id="406544at2759"/>
<evidence type="ECO:0000256" key="3">
    <source>
        <dbReference type="ARBA" id="ARBA00022833"/>
    </source>
</evidence>
<dbReference type="STRING" id="1884261.A0A5C3QVJ4"/>
<dbReference type="EMBL" id="ML178816">
    <property type="protein sequence ID" value="TFL05972.1"/>
    <property type="molecule type" value="Genomic_DNA"/>
</dbReference>
<feature type="domain" description="CENP-V/GFA" evidence="5">
    <location>
        <begin position="5"/>
        <end position="132"/>
    </location>
</feature>
<keyword evidence="4" id="KW-0456">Lyase</keyword>
<dbReference type="InterPro" id="IPR006913">
    <property type="entry name" value="CENP-V/GFA"/>
</dbReference>
<dbReference type="Gene3D" id="3.90.1590.10">
    <property type="entry name" value="glutathione-dependent formaldehyde- activating enzyme (gfa)"/>
    <property type="match status" value="1"/>
</dbReference>
<dbReference type="AlphaFoldDB" id="A0A5C3QVJ4"/>
<accession>A0A5C3QVJ4</accession>
<reference evidence="6 7" key="1">
    <citation type="journal article" date="2019" name="Nat. Ecol. Evol.">
        <title>Megaphylogeny resolves global patterns of mushroom evolution.</title>
        <authorList>
            <person name="Varga T."/>
            <person name="Krizsan K."/>
            <person name="Foldi C."/>
            <person name="Dima B."/>
            <person name="Sanchez-Garcia M."/>
            <person name="Sanchez-Ramirez S."/>
            <person name="Szollosi G.J."/>
            <person name="Szarkandi J.G."/>
            <person name="Papp V."/>
            <person name="Albert L."/>
            <person name="Andreopoulos W."/>
            <person name="Angelini C."/>
            <person name="Antonin V."/>
            <person name="Barry K.W."/>
            <person name="Bougher N.L."/>
            <person name="Buchanan P."/>
            <person name="Buyck B."/>
            <person name="Bense V."/>
            <person name="Catcheside P."/>
            <person name="Chovatia M."/>
            <person name="Cooper J."/>
            <person name="Damon W."/>
            <person name="Desjardin D."/>
            <person name="Finy P."/>
            <person name="Geml J."/>
            <person name="Haridas S."/>
            <person name="Hughes K."/>
            <person name="Justo A."/>
            <person name="Karasinski D."/>
            <person name="Kautmanova I."/>
            <person name="Kiss B."/>
            <person name="Kocsube S."/>
            <person name="Kotiranta H."/>
            <person name="LaButti K.M."/>
            <person name="Lechner B.E."/>
            <person name="Liimatainen K."/>
            <person name="Lipzen A."/>
            <person name="Lukacs Z."/>
            <person name="Mihaltcheva S."/>
            <person name="Morgado L.N."/>
            <person name="Niskanen T."/>
            <person name="Noordeloos M.E."/>
            <person name="Ohm R.A."/>
            <person name="Ortiz-Santana B."/>
            <person name="Ovrebo C."/>
            <person name="Racz N."/>
            <person name="Riley R."/>
            <person name="Savchenko A."/>
            <person name="Shiryaev A."/>
            <person name="Soop K."/>
            <person name="Spirin V."/>
            <person name="Szebenyi C."/>
            <person name="Tomsovsky M."/>
            <person name="Tulloss R.E."/>
            <person name="Uehling J."/>
            <person name="Grigoriev I.V."/>
            <person name="Vagvolgyi C."/>
            <person name="Papp T."/>
            <person name="Martin F.M."/>
            <person name="Miettinen O."/>
            <person name="Hibbett D.S."/>
            <person name="Nagy L.G."/>
        </authorList>
    </citation>
    <scope>NUCLEOTIDE SEQUENCE [LARGE SCALE GENOMIC DNA]</scope>
    <source>
        <strain evidence="6 7">CBS 309.79</strain>
    </source>
</reference>
<evidence type="ECO:0000313" key="6">
    <source>
        <dbReference type="EMBL" id="TFL05972.1"/>
    </source>
</evidence>
<evidence type="ECO:0000259" key="5">
    <source>
        <dbReference type="PROSITE" id="PS51891"/>
    </source>
</evidence>
<keyword evidence="7" id="KW-1185">Reference proteome</keyword>
<organism evidence="6 7">
    <name type="scientific">Pterulicium gracile</name>
    <dbReference type="NCBI Taxonomy" id="1884261"/>
    <lineage>
        <taxon>Eukaryota</taxon>
        <taxon>Fungi</taxon>
        <taxon>Dikarya</taxon>
        <taxon>Basidiomycota</taxon>
        <taxon>Agaricomycotina</taxon>
        <taxon>Agaricomycetes</taxon>
        <taxon>Agaricomycetidae</taxon>
        <taxon>Agaricales</taxon>
        <taxon>Pleurotineae</taxon>
        <taxon>Pterulaceae</taxon>
        <taxon>Pterulicium</taxon>
    </lineage>
</organism>
<gene>
    <name evidence="6" type="ORF">BDV98DRAFT_560946</name>
</gene>
<dbReference type="PANTHER" id="PTHR33337">
    <property type="entry name" value="GFA DOMAIN-CONTAINING PROTEIN"/>
    <property type="match status" value="1"/>
</dbReference>
<dbReference type="SUPFAM" id="SSF51316">
    <property type="entry name" value="Mss4-like"/>
    <property type="match status" value="1"/>
</dbReference>
<evidence type="ECO:0000313" key="7">
    <source>
        <dbReference type="Proteomes" id="UP000305067"/>
    </source>
</evidence>
<dbReference type="PROSITE" id="PS51891">
    <property type="entry name" value="CENP_V_GFA"/>
    <property type="match status" value="1"/>
</dbReference>
<evidence type="ECO:0000256" key="1">
    <source>
        <dbReference type="ARBA" id="ARBA00005495"/>
    </source>
</evidence>
<keyword evidence="2" id="KW-0479">Metal-binding</keyword>
<proteinExistence type="inferred from homology"/>
<dbReference type="Proteomes" id="UP000305067">
    <property type="component" value="Unassembled WGS sequence"/>
</dbReference>
<evidence type="ECO:0000256" key="2">
    <source>
        <dbReference type="ARBA" id="ARBA00022723"/>
    </source>
</evidence>
<dbReference type="Pfam" id="PF04828">
    <property type="entry name" value="GFA"/>
    <property type="match status" value="1"/>
</dbReference>